<keyword evidence="1" id="KW-0812">Transmembrane</keyword>
<protein>
    <recommendedName>
        <fullName evidence="4">TRAP transporter small permease</fullName>
    </recommendedName>
</protein>
<dbReference type="AlphaFoldDB" id="A0ABD6ABQ7"/>
<dbReference type="Proteomes" id="UP001596547">
    <property type="component" value="Unassembled WGS sequence"/>
</dbReference>
<proteinExistence type="predicted"/>
<feature type="transmembrane region" description="Helical" evidence="1">
    <location>
        <begin position="60"/>
        <end position="83"/>
    </location>
</feature>
<dbReference type="EMBL" id="JBHTBF010000002">
    <property type="protein sequence ID" value="MFC7317607.1"/>
    <property type="molecule type" value="Genomic_DNA"/>
</dbReference>
<feature type="transmembrane region" description="Helical" evidence="1">
    <location>
        <begin position="104"/>
        <end position="127"/>
    </location>
</feature>
<keyword evidence="1" id="KW-0472">Membrane</keyword>
<evidence type="ECO:0000313" key="3">
    <source>
        <dbReference type="Proteomes" id="UP001596547"/>
    </source>
</evidence>
<sequence length="184" mass="20498">MPEQNDKIDRGEREALGAIANDALKTFRAGLFLIVIYISIISLTLQTGGAEYVENIINSFYTINGTVFWIGSMTVSVFTHRTARRVTLKEHYPQLGRIDDKFDVLNLSSTSTFGLLISVFSLIMGLLEGWANTVNDTSVTVGFEQPLLIVGFSVVIVSILYSAFSVLDMIRGRWGPIREVLRML</sequence>
<comment type="caution">
    <text evidence="2">The sequence shown here is derived from an EMBL/GenBank/DDBJ whole genome shotgun (WGS) entry which is preliminary data.</text>
</comment>
<name>A0ABD6ABQ7_9EURY</name>
<keyword evidence="3" id="KW-1185">Reference proteome</keyword>
<organism evidence="2 3">
    <name type="scientific">Halomarina halobia</name>
    <dbReference type="NCBI Taxonomy" id="3033386"/>
    <lineage>
        <taxon>Archaea</taxon>
        <taxon>Methanobacteriati</taxon>
        <taxon>Methanobacteriota</taxon>
        <taxon>Stenosarchaea group</taxon>
        <taxon>Halobacteria</taxon>
        <taxon>Halobacteriales</taxon>
        <taxon>Natronomonadaceae</taxon>
        <taxon>Halomarina</taxon>
    </lineage>
</organism>
<dbReference type="RefSeq" id="WP_276303146.1">
    <property type="nucleotide sequence ID" value="NZ_CP119992.1"/>
</dbReference>
<feature type="transmembrane region" description="Helical" evidence="1">
    <location>
        <begin position="29"/>
        <end position="48"/>
    </location>
</feature>
<dbReference type="GeneID" id="79315714"/>
<keyword evidence="1" id="KW-1133">Transmembrane helix</keyword>
<evidence type="ECO:0000313" key="2">
    <source>
        <dbReference type="EMBL" id="MFC7317607.1"/>
    </source>
</evidence>
<feature type="transmembrane region" description="Helical" evidence="1">
    <location>
        <begin position="147"/>
        <end position="167"/>
    </location>
</feature>
<accession>A0ABD6ABQ7</accession>
<evidence type="ECO:0008006" key="4">
    <source>
        <dbReference type="Google" id="ProtNLM"/>
    </source>
</evidence>
<reference evidence="2 3" key="1">
    <citation type="journal article" date="2019" name="Int. J. Syst. Evol. Microbiol.">
        <title>The Global Catalogue of Microorganisms (GCM) 10K type strain sequencing project: providing services to taxonomists for standard genome sequencing and annotation.</title>
        <authorList>
            <consortium name="The Broad Institute Genomics Platform"/>
            <consortium name="The Broad Institute Genome Sequencing Center for Infectious Disease"/>
            <person name="Wu L."/>
            <person name="Ma J."/>
        </authorList>
    </citation>
    <scope>NUCLEOTIDE SEQUENCE [LARGE SCALE GENOMIC DNA]</scope>
    <source>
        <strain evidence="2 3">PSR21</strain>
    </source>
</reference>
<gene>
    <name evidence="2" type="ORF">ACFQPE_12540</name>
</gene>
<evidence type="ECO:0000256" key="1">
    <source>
        <dbReference type="SAM" id="Phobius"/>
    </source>
</evidence>